<dbReference type="Proteomes" id="UP001172778">
    <property type="component" value="Unassembled WGS sequence"/>
</dbReference>
<dbReference type="PANTHER" id="PTHR30085">
    <property type="entry name" value="AMINO ACID ABC TRANSPORTER PERMEASE"/>
    <property type="match status" value="1"/>
</dbReference>
<dbReference type="SMART" id="SM00062">
    <property type="entry name" value="PBPb"/>
    <property type="match status" value="1"/>
</dbReference>
<dbReference type="EMBL" id="JARRAF010000059">
    <property type="protein sequence ID" value="MDK2126870.1"/>
    <property type="molecule type" value="Genomic_DNA"/>
</dbReference>
<evidence type="ECO:0000256" key="2">
    <source>
        <dbReference type="ARBA" id="ARBA00022448"/>
    </source>
</evidence>
<dbReference type="PROSITE" id="PS01039">
    <property type="entry name" value="SBP_BACTERIAL_3"/>
    <property type="match status" value="1"/>
</dbReference>
<dbReference type="RefSeq" id="WP_284103191.1">
    <property type="nucleotide sequence ID" value="NZ_JARRAF010000059.1"/>
</dbReference>
<evidence type="ECO:0000313" key="7">
    <source>
        <dbReference type="EMBL" id="MDK2126870.1"/>
    </source>
</evidence>
<evidence type="ECO:0000256" key="3">
    <source>
        <dbReference type="ARBA" id="ARBA00022729"/>
    </source>
</evidence>
<dbReference type="PANTHER" id="PTHR30085:SF6">
    <property type="entry name" value="ABC TRANSPORTER GLUTAMINE-BINDING PROTEIN GLNH"/>
    <property type="match status" value="1"/>
</dbReference>
<dbReference type="Pfam" id="PF00497">
    <property type="entry name" value="SBP_bac_3"/>
    <property type="match status" value="1"/>
</dbReference>
<evidence type="ECO:0000256" key="5">
    <source>
        <dbReference type="SAM" id="SignalP"/>
    </source>
</evidence>
<name>A0ABT7E3I0_9NEIS</name>
<comment type="similarity">
    <text evidence="1 4">Belongs to the bacterial solute-binding protein 3 family.</text>
</comment>
<protein>
    <submittedName>
        <fullName evidence="7">Transporter substrate-binding domain-containing protein</fullName>
    </submittedName>
</protein>
<reference evidence="7" key="1">
    <citation type="submission" date="2023-03" db="EMBL/GenBank/DDBJ databases">
        <title>Chitinimonas shenzhenensis gen. nov., sp. nov., a novel member of family Burkholderiaceae isolated from activated sludge collected in Shen Zhen, China.</title>
        <authorList>
            <person name="Wang X."/>
        </authorList>
    </citation>
    <scope>NUCLEOTIDE SEQUENCE</scope>
    <source>
        <strain evidence="7">DQS-5</strain>
    </source>
</reference>
<dbReference type="InterPro" id="IPR001638">
    <property type="entry name" value="Solute-binding_3/MltF_N"/>
</dbReference>
<evidence type="ECO:0000259" key="6">
    <source>
        <dbReference type="SMART" id="SM00062"/>
    </source>
</evidence>
<feature type="domain" description="Solute-binding protein family 3/N-terminal" evidence="6">
    <location>
        <begin position="31"/>
        <end position="252"/>
    </location>
</feature>
<evidence type="ECO:0000313" key="8">
    <source>
        <dbReference type="Proteomes" id="UP001172778"/>
    </source>
</evidence>
<proteinExistence type="inferred from homology"/>
<evidence type="ECO:0000256" key="1">
    <source>
        <dbReference type="ARBA" id="ARBA00010333"/>
    </source>
</evidence>
<keyword evidence="8" id="KW-1185">Reference proteome</keyword>
<keyword evidence="3 5" id="KW-0732">Signal</keyword>
<dbReference type="Gene3D" id="3.40.190.10">
    <property type="entry name" value="Periplasmic binding protein-like II"/>
    <property type="match status" value="2"/>
</dbReference>
<evidence type="ECO:0000256" key="4">
    <source>
        <dbReference type="RuleBase" id="RU003744"/>
    </source>
</evidence>
<keyword evidence="2" id="KW-0813">Transport</keyword>
<dbReference type="SUPFAM" id="SSF53850">
    <property type="entry name" value="Periplasmic binding protein-like II"/>
    <property type="match status" value="1"/>
</dbReference>
<accession>A0ABT7E3I0</accession>
<sequence length="266" mass="29251">MKKPLAALLAWSLLLTPAWADTLDNIKKRGTLVAGVMYASPPFGVLNPKTQTISGYDVDFAAAIAKRLGVKLLAQAVDPADRIPKLQDGSIDLVLATFTKNAEREKQVDFSIGYFVTGQKFLVHKGKVRSLDDLEKGTIGVAKGTTSEQQLRREMPKAKIKLFDSNKDAAVALSGGTIDAMTSDEPILAGQLSQLPNRKEFEISNVSISLEIYAVAMKKGEKRLQKEVNDTLVEMEKTGEAKRVFEYWFNENGPAPMMRSFSIMPL</sequence>
<dbReference type="InterPro" id="IPR018313">
    <property type="entry name" value="SBP_3_CS"/>
</dbReference>
<feature type="signal peptide" evidence="5">
    <location>
        <begin position="1"/>
        <end position="20"/>
    </location>
</feature>
<comment type="caution">
    <text evidence="7">The sequence shown here is derived from an EMBL/GenBank/DDBJ whole genome shotgun (WGS) entry which is preliminary data.</text>
</comment>
<feature type="chain" id="PRO_5047099072" evidence="5">
    <location>
        <begin position="21"/>
        <end position="266"/>
    </location>
</feature>
<gene>
    <name evidence="7" type="ORF">PZA18_22770</name>
</gene>
<organism evidence="7 8">
    <name type="scientific">Parachitinimonas caeni</name>
    <dbReference type="NCBI Taxonomy" id="3031301"/>
    <lineage>
        <taxon>Bacteria</taxon>
        <taxon>Pseudomonadati</taxon>
        <taxon>Pseudomonadota</taxon>
        <taxon>Betaproteobacteria</taxon>
        <taxon>Neisseriales</taxon>
        <taxon>Chitinibacteraceae</taxon>
        <taxon>Parachitinimonas</taxon>
    </lineage>
</organism>
<dbReference type="InterPro" id="IPR051455">
    <property type="entry name" value="Bact_solute-bind_prot3"/>
</dbReference>